<keyword evidence="6" id="KW-0963">Cytoplasm</keyword>
<dbReference type="Pfam" id="PF12631">
    <property type="entry name" value="MnmE_helical"/>
    <property type="match status" value="1"/>
</dbReference>
<dbReference type="PANTHER" id="PTHR42714:SF2">
    <property type="entry name" value="TRNA MODIFICATION GTPASE GTPBP3, MITOCHONDRIAL"/>
    <property type="match status" value="1"/>
</dbReference>
<feature type="binding site" evidence="6">
    <location>
        <position position="234"/>
    </location>
    <ligand>
        <name>K(+)</name>
        <dbReference type="ChEBI" id="CHEBI:29103"/>
    </ligand>
</feature>
<dbReference type="SUPFAM" id="SSF52540">
    <property type="entry name" value="P-loop containing nucleoside triphosphate hydrolases"/>
    <property type="match status" value="1"/>
</dbReference>
<evidence type="ECO:0000256" key="5">
    <source>
        <dbReference type="ARBA" id="ARBA00023134"/>
    </source>
</evidence>
<dbReference type="GO" id="GO:0005525">
    <property type="term" value="F:GTP binding"/>
    <property type="evidence" value="ECO:0007669"/>
    <property type="project" value="UniProtKB-UniRule"/>
</dbReference>
<dbReference type="Gene3D" id="3.30.1360.120">
    <property type="entry name" value="Probable tRNA modification gtpase trme, domain 1"/>
    <property type="match status" value="1"/>
</dbReference>
<evidence type="ECO:0000256" key="3">
    <source>
        <dbReference type="ARBA" id="ARBA00022741"/>
    </source>
</evidence>
<evidence type="ECO:0000256" key="2">
    <source>
        <dbReference type="ARBA" id="ARBA00022694"/>
    </source>
</evidence>
<feature type="binding site" evidence="6">
    <location>
        <position position="258"/>
    </location>
    <ligand>
        <name>K(+)</name>
        <dbReference type="ChEBI" id="CHEBI:29103"/>
    </ligand>
</feature>
<dbReference type="EC" id="3.6.-.-" evidence="6"/>
<comment type="caution">
    <text evidence="6">Lacks conserved residue(s) required for the propagation of feature annotation.</text>
</comment>
<evidence type="ECO:0000256" key="6">
    <source>
        <dbReference type="HAMAP-Rule" id="MF_00379"/>
    </source>
</evidence>
<keyword evidence="6" id="KW-0479">Metal-binding</keyword>
<accession>A0A1Y5PXL6</accession>
<feature type="binding site" evidence="6">
    <location>
        <position position="238"/>
    </location>
    <ligand>
        <name>Mg(2+)</name>
        <dbReference type="ChEBI" id="CHEBI:18420"/>
    </ligand>
</feature>
<dbReference type="NCBIfam" id="TIGR00231">
    <property type="entry name" value="small_GTP"/>
    <property type="match status" value="1"/>
</dbReference>
<feature type="binding site" evidence="6">
    <location>
        <position position="255"/>
    </location>
    <ligand>
        <name>K(+)</name>
        <dbReference type="ChEBI" id="CHEBI:29103"/>
    </ligand>
</feature>
<evidence type="ECO:0000256" key="4">
    <source>
        <dbReference type="ARBA" id="ARBA00022958"/>
    </source>
</evidence>
<organism evidence="8">
    <name type="scientific">uncultured Sphingopyxis sp</name>
    <dbReference type="NCBI Taxonomy" id="310581"/>
    <lineage>
        <taxon>Bacteria</taxon>
        <taxon>Pseudomonadati</taxon>
        <taxon>Pseudomonadota</taxon>
        <taxon>Alphaproteobacteria</taxon>
        <taxon>Sphingomonadales</taxon>
        <taxon>Sphingomonadaceae</taxon>
        <taxon>Sphingopyxis</taxon>
        <taxon>environmental samples</taxon>
    </lineage>
</organism>
<dbReference type="GO" id="GO:0005737">
    <property type="term" value="C:cytoplasm"/>
    <property type="evidence" value="ECO:0007669"/>
    <property type="project" value="UniProtKB-SubCell"/>
</dbReference>
<dbReference type="InterPro" id="IPR018948">
    <property type="entry name" value="GTP-bd_TrmE_N"/>
</dbReference>
<dbReference type="InterPro" id="IPR027368">
    <property type="entry name" value="MnmE_dom2"/>
</dbReference>
<feature type="binding site" evidence="6">
    <location>
        <position position="259"/>
    </location>
    <ligand>
        <name>Mg(2+)</name>
        <dbReference type="ChEBI" id="CHEBI:18420"/>
    </ligand>
</feature>
<evidence type="ECO:0000259" key="7">
    <source>
        <dbReference type="PROSITE" id="PS51709"/>
    </source>
</evidence>
<evidence type="ECO:0000313" key="8">
    <source>
        <dbReference type="EMBL" id="SBV34741.1"/>
    </source>
</evidence>
<dbReference type="InterPro" id="IPR031168">
    <property type="entry name" value="G_TrmE"/>
</dbReference>
<keyword evidence="6" id="KW-0460">Magnesium</keyword>
<dbReference type="Pfam" id="PF10396">
    <property type="entry name" value="TrmE_N"/>
    <property type="match status" value="1"/>
</dbReference>
<dbReference type="SUPFAM" id="SSF116878">
    <property type="entry name" value="TrmE connector domain"/>
    <property type="match status" value="1"/>
</dbReference>
<dbReference type="InterPro" id="IPR027266">
    <property type="entry name" value="TrmE/GcvT-like"/>
</dbReference>
<comment type="function">
    <text evidence="6">Exhibits a very high intrinsic GTPase hydrolysis rate. Involved in the addition of a carboxymethylaminomethyl (cmnm) group at the wobble position (U34) of certain tRNAs, forming tRNA-cmnm(5)s(2)U34.</text>
</comment>
<feature type="binding site" evidence="6">
    <location>
        <begin position="253"/>
        <end position="259"/>
    </location>
    <ligand>
        <name>GTP</name>
        <dbReference type="ChEBI" id="CHEBI:37565"/>
    </ligand>
</feature>
<feature type="binding site" evidence="6">
    <location>
        <begin position="278"/>
        <end position="281"/>
    </location>
    <ligand>
        <name>GTP</name>
        <dbReference type="ChEBI" id="CHEBI:37565"/>
    </ligand>
</feature>
<dbReference type="GO" id="GO:0030488">
    <property type="term" value="P:tRNA methylation"/>
    <property type="evidence" value="ECO:0007669"/>
    <property type="project" value="TreeGrafter"/>
</dbReference>
<dbReference type="InterPro" id="IPR006073">
    <property type="entry name" value="GTP-bd"/>
</dbReference>
<keyword evidence="3 6" id="KW-0547">Nucleotide-binding</keyword>
<dbReference type="KEGG" id="sphu:SPPYR_3626"/>
<dbReference type="CDD" id="cd14858">
    <property type="entry name" value="TrmE_N"/>
    <property type="match status" value="1"/>
</dbReference>
<dbReference type="Pfam" id="PF01926">
    <property type="entry name" value="MMR_HSR1"/>
    <property type="match status" value="1"/>
</dbReference>
<keyword evidence="5 6" id="KW-0342">GTP-binding</keyword>
<name>A0A1Y5PXL6_9SPHN</name>
<evidence type="ECO:0000256" key="1">
    <source>
        <dbReference type="ARBA" id="ARBA00011043"/>
    </source>
</evidence>
<comment type="cofactor">
    <cofactor evidence="6">
        <name>K(+)</name>
        <dbReference type="ChEBI" id="CHEBI:29103"/>
    </cofactor>
    <text evidence="6">Binds 1 potassium ion per subunit.</text>
</comment>
<dbReference type="SUPFAM" id="SSF103025">
    <property type="entry name" value="Folate-binding domain"/>
    <property type="match status" value="1"/>
</dbReference>
<dbReference type="Gene3D" id="3.40.50.300">
    <property type="entry name" value="P-loop containing nucleotide triphosphate hydrolases"/>
    <property type="match status" value="1"/>
</dbReference>
<dbReference type="PANTHER" id="PTHR42714">
    <property type="entry name" value="TRNA MODIFICATION GTPASE GTPBP3"/>
    <property type="match status" value="1"/>
</dbReference>
<keyword evidence="6 8" id="KW-0378">Hydrolase</keyword>
<proteinExistence type="inferred from homology"/>
<keyword evidence="2 6" id="KW-0819">tRNA processing</keyword>
<dbReference type="InterPro" id="IPR027417">
    <property type="entry name" value="P-loop_NTPase"/>
</dbReference>
<dbReference type="PROSITE" id="PS51709">
    <property type="entry name" value="G_TRME"/>
    <property type="match status" value="1"/>
</dbReference>
<dbReference type="GO" id="GO:0002098">
    <property type="term" value="P:tRNA wobble uridine modification"/>
    <property type="evidence" value="ECO:0007669"/>
    <property type="project" value="TreeGrafter"/>
</dbReference>
<protein>
    <recommendedName>
        <fullName evidence="6">tRNA modification GTPase MnmE</fullName>
        <ecNumber evidence="6">3.6.-.-</ecNumber>
    </recommendedName>
</protein>
<comment type="subunit">
    <text evidence="6">Homodimer. Heterotetramer of two MnmE and two MnmG subunits.</text>
</comment>
<dbReference type="NCBIfam" id="NF003661">
    <property type="entry name" value="PRK05291.1-3"/>
    <property type="match status" value="1"/>
</dbReference>
<dbReference type="InterPro" id="IPR005225">
    <property type="entry name" value="Small_GTP-bd"/>
</dbReference>
<comment type="similarity">
    <text evidence="1 6">Belongs to the TRAFAC class TrmE-Era-EngA-EngB-Septin-like GTPase superfamily. TrmE GTPase family.</text>
</comment>
<gene>
    <name evidence="6 8" type="primary">mnmE</name>
    <name evidence="6" type="synonym">trmE</name>
    <name evidence="8" type="ORF">SPPYR_3626</name>
</gene>
<feature type="binding site" evidence="6">
    <location>
        <position position="253"/>
    </location>
    <ligand>
        <name>K(+)</name>
        <dbReference type="ChEBI" id="CHEBI:29103"/>
    </ligand>
</feature>
<dbReference type="InterPro" id="IPR025867">
    <property type="entry name" value="MnmE_helical"/>
</dbReference>
<dbReference type="HAMAP" id="MF_00379">
    <property type="entry name" value="GTPase_MnmE"/>
    <property type="match status" value="1"/>
</dbReference>
<feature type="domain" description="TrmE-type G" evidence="7">
    <location>
        <begin position="224"/>
        <end position="370"/>
    </location>
</feature>
<sequence length="446" mass="46453">MPPAAIGVVRVSGPAAGAAPLPWTASWSYRPWPAAGAALKALAGHLPPPRRAALAALKDADGAALDRALVLWFPGPATATGEDLAELHLHGGRAVVAAVEAALAAMPGLRRAEAGEFTRRAFENGRIDLAEAEGLADLLAAETESQRVQALGMASGHVSRAVAAWQERLLGLMAGAEAELNFADEDDVEVGEGVAQRLIAGMGDLAGELGEWLARPAAEVIAEGVSVVIAGPPNAGKSTLINALAQRELAIVSPIEGTTRDVIETPLALDGIAMRFSDTAGIRGEGADAIEAIGIDRAKAAVEGADILLWLGPAKDAPGHPRCITIAAQVDRWRGDAAAEAEAAHADLTLSAATGEGMDRLHKYIVEMARTLLPREGEAALRQRQRVALAEAKGWLTIEPESREANDLILLAERLRLAATALDRVTGRAGVEEMLDALFGRFCIGK</sequence>
<dbReference type="Gene3D" id="1.20.120.430">
    <property type="entry name" value="tRNA modification GTPase MnmE domain 2"/>
    <property type="match status" value="1"/>
</dbReference>
<dbReference type="InterPro" id="IPR004520">
    <property type="entry name" value="GTPase_MnmE"/>
</dbReference>
<comment type="subcellular location">
    <subcellularLocation>
        <location evidence="6">Cytoplasm</location>
    </subcellularLocation>
</comment>
<feature type="binding site" evidence="6">
    <location>
        <begin position="234"/>
        <end position="239"/>
    </location>
    <ligand>
        <name>GTP</name>
        <dbReference type="ChEBI" id="CHEBI:37565"/>
    </ligand>
</feature>
<reference evidence="8" key="1">
    <citation type="submission" date="2016-03" db="EMBL/GenBank/DDBJ databases">
        <authorList>
            <person name="Ploux O."/>
        </authorList>
    </citation>
    <scope>NUCLEOTIDE SEQUENCE</scope>
    <source>
        <strain evidence="8">UC10</strain>
    </source>
</reference>
<keyword evidence="4 6" id="KW-0630">Potassium</keyword>
<dbReference type="AlphaFoldDB" id="A0A1Y5PXL6"/>
<dbReference type="GO" id="GO:0003924">
    <property type="term" value="F:GTPase activity"/>
    <property type="evidence" value="ECO:0007669"/>
    <property type="project" value="UniProtKB-UniRule"/>
</dbReference>
<dbReference type="CDD" id="cd04164">
    <property type="entry name" value="trmE"/>
    <property type="match status" value="1"/>
</dbReference>
<dbReference type="EMBL" id="LT598653">
    <property type="protein sequence ID" value="SBV34741.1"/>
    <property type="molecule type" value="Genomic_DNA"/>
</dbReference>
<dbReference type="GO" id="GO:0046872">
    <property type="term" value="F:metal ion binding"/>
    <property type="evidence" value="ECO:0007669"/>
    <property type="project" value="UniProtKB-KW"/>
</dbReference>